<evidence type="ECO:0000256" key="1">
    <source>
        <dbReference type="SAM" id="MobiDB-lite"/>
    </source>
</evidence>
<dbReference type="SUPFAM" id="SSF51294">
    <property type="entry name" value="Hedgehog/intein (Hint) domain"/>
    <property type="match status" value="1"/>
</dbReference>
<gene>
    <name evidence="3" type="ORF">AKJ29_03780</name>
</gene>
<accession>A0A0P7JKW9</accession>
<evidence type="ECO:0000259" key="2">
    <source>
        <dbReference type="Pfam" id="PF13403"/>
    </source>
</evidence>
<organism evidence="3 4">
    <name type="scientific">Aliiroseovarius crassostreae</name>
    <dbReference type="NCBI Taxonomy" id="154981"/>
    <lineage>
        <taxon>Bacteria</taxon>
        <taxon>Pseudomonadati</taxon>
        <taxon>Pseudomonadota</taxon>
        <taxon>Alphaproteobacteria</taxon>
        <taxon>Rhodobacterales</taxon>
        <taxon>Paracoccaceae</taxon>
        <taxon>Aliiroseovarius</taxon>
    </lineage>
</organism>
<keyword evidence="4" id="KW-1185">Reference proteome</keyword>
<dbReference type="GO" id="GO:0016740">
    <property type="term" value="F:transferase activity"/>
    <property type="evidence" value="ECO:0007669"/>
    <property type="project" value="UniProtKB-KW"/>
</dbReference>
<dbReference type="EMBL" id="LKBA01000024">
    <property type="protein sequence ID" value="KPN61737.1"/>
    <property type="molecule type" value="Genomic_DNA"/>
</dbReference>
<feature type="domain" description="Hedgehog/Intein (Hint)" evidence="2">
    <location>
        <begin position="337"/>
        <end position="475"/>
    </location>
</feature>
<proteinExistence type="predicted"/>
<dbReference type="Gene3D" id="2.170.16.10">
    <property type="entry name" value="Hedgehog/Intein (Hint) domain"/>
    <property type="match status" value="1"/>
</dbReference>
<dbReference type="NCBIfam" id="NF038133">
    <property type="entry name" value="choice_anch_L"/>
    <property type="match status" value="1"/>
</dbReference>
<dbReference type="OrthoDB" id="6305173at2"/>
<protein>
    <submittedName>
        <fullName evidence="3">2,3,4,5-tetrahydropyridine-2,6-carboxylate N-succinyltransferase</fullName>
    </submittedName>
</protein>
<sequence>MVAASELSIDTNASALAMAETIMGDGVTVTGASYSGDNRSSGVFSGGDETSPGVTPSDSGVILSTGRVADFTNSSGQANQDNNQSSNMWLGIDRDADFDALAGARTYDASFIEIDFIPDPETNFISLQFVFSSDEYPEYINSIYNDVVGVWVDGQPVDLSFGTSSVTNVNEVDNQNLYNDNTGDQFNTEMDGFTVTMSVKIPVTSGEVNSLKIGIADVSDSSYDSNLLIAAKSGQSALLAFDDTVSLLGDQTKVIDVMANDDVAPGLSATITHINGIAVSPGDTVTLATGQTVGLNADGTLTLVGDGTDESFSFTYTLTGGPSGVSDVGMVTVDAVPCFVAGTLIELADGRAVPVETLTPGDMVLTHDNGPQPLRWIGCRRVPAQGKFAPIHIAADTFGDHDHLLVSPLHRILIRDVLAELLFGEREVLVAARDLVNDLTVRRIEGEEVVYVHILFDQHQVVYSQGLATESFLPGPQATNSLEHDAVEEICALFPELDPLTGAGYSPAARRTLRPFEARLLAAQGHAA</sequence>
<comment type="caution">
    <text evidence="3">The sequence shown here is derived from an EMBL/GenBank/DDBJ whole genome shotgun (WGS) entry which is preliminary data.</text>
</comment>
<feature type="region of interest" description="Disordered" evidence="1">
    <location>
        <begin position="40"/>
        <end position="59"/>
    </location>
</feature>
<evidence type="ECO:0000313" key="3">
    <source>
        <dbReference type="EMBL" id="KPN61737.1"/>
    </source>
</evidence>
<keyword evidence="3" id="KW-0808">Transferase</keyword>
<dbReference type="STRING" id="154981.AKJ29_03780"/>
<dbReference type="CDD" id="cd00081">
    <property type="entry name" value="Hint"/>
    <property type="match status" value="1"/>
</dbReference>
<dbReference type="Pfam" id="PF13403">
    <property type="entry name" value="Hint_2"/>
    <property type="match status" value="1"/>
</dbReference>
<dbReference type="InterPro" id="IPR049804">
    <property type="entry name" value="Choice_anch_L"/>
</dbReference>
<dbReference type="Proteomes" id="UP000050471">
    <property type="component" value="Unassembled WGS sequence"/>
</dbReference>
<evidence type="ECO:0000313" key="4">
    <source>
        <dbReference type="Proteomes" id="UP000050471"/>
    </source>
</evidence>
<dbReference type="InterPro" id="IPR036844">
    <property type="entry name" value="Hint_dom_sf"/>
</dbReference>
<name>A0A0P7JKW9_9RHOB</name>
<dbReference type="RefSeq" id="WP_055192771.1">
    <property type="nucleotide sequence ID" value="NZ_FPBS01000003.1"/>
</dbReference>
<reference evidence="3 4" key="1">
    <citation type="submission" date="2015-09" db="EMBL/GenBank/DDBJ databases">
        <title>Draft genome sequence of Aliiroseovarius crassostreae CV919-312TSm, the causative agent of Roseovarius Oyster Disease (formerly Juvenile Oyster Disease).</title>
        <authorList>
            <person name="Kessner L."/>
            <person name="Spinard E."/>
            <person name="Nelson D."/>
        </authorList>
    </citation>
    <scope>NUCLEOTIDE SEQUENCE [LARGE SCALE GENOMIC DNA]</scope>
    <source>
        <strain evidence="3 4">CV919-312</strain>
    </source>
</reference>
<dbReference type="AlphaFoldDB" id="A0A0P7JKW9"/>
<dbReference type="InterPro" id="IPR028992">
    <property type="entry name" value="Hedgehog/Intein_dom"/>
</dbReference>